<gene>
    <name evidence="1" type="ORF">AArcSl_1509</name>
</gene>
<dbReference type="RefSeq" id="WP_119817240.1">
    <property type="nucleotide sequence ID" value="NZ_CP025066.1"/>
</dbReference>
<dbReference type="OrthoDB" id="26676at2157"/>
<evidence type="ECO:0000313" key="1">
    <source>
        <dbReference type="EMBL" id="AUX09138.1"/>
    </source>
</evidence>
<keyword evidence="2" id="KW-1185">Reference proteome</keyword>
<name>A0A343TJ66_9EURY</name>
<evidence type="ECO:0008006" key="3">
    <source>
        <dbReference type="Google" id="ProtNLM"/>
    </source>
</evidence>
<sequence>MPGPLRRVTGSRSDETVTFGDLSRGAYCPRQLYHARKEDDREPPPDATDRIELAFRYPSLLDASDRELREAPIDVEPDAFRRNLARLRTRDDWDELASPSRTRVLLSGKDCRGIAHKIVGDPGVPTIVSPGTPPDQGTWNHHRVRAVAAAKALSWEQTRQVSTSFVEYPAHGVVRTVELTTRAKAAYRSALRAVRAIDGPPPRANDARCEGCEYSQACGTRTRSLRSLLGI</sequence>
<dbReference type="EMBL" id="CP025066">
    <property type="protein sequence ID" value="AUX09138.1"/>
    <property type="molecule type" value="Genomic_DNA"/>
</dbReference>
<reference evidence="2" key="1">
    <citation type="submission" date="2017-11" db="EMBL/GenBank/DDBJ databases">
        <title>Phenotypic and genomic properties of facultatively anaerobic sulfur-reducing natronoarchaea from hypersaline soda lakes.</title>
        <authorList>
            <person name="Sorokin D.Y."/>
            <person name="Kublanov I.V."/>
            <person name="Roman P."/>
            <person name="Sinninghe Damste J.S."/>
            <person name="Golyshin P.N."/>
            <person name="Rojo D."/>
            <person name="Ciordia S."/>
            <person name="Mena M.D.C."/>
            <person name="Ferrer M."/>
            <person name="Messina E."/>
            <person name="Smedile F."/>
            <person name="La Spada G."/>
            <person name="La Cono V."/>
            <person name="Yakimov M.M."/>
        </authorList>
    </citation>
    <scope>NUCLEOTIDE SEQUENCE [LARGE SCALE GENOMIC DNA]</scope>
    <source>
        <strain evidence="2">AArc-Sl</strain>
    </source>
</reference>
<dbReference type="Proteomes" id="UP000263012">
    <property type="component" value="Chromosome"/>
</dbReference>
<evidence type="ECO:0000313" key="2">
    <source>
        <dbReference type="Proteomes" id="UP000263012"/>
    </source>
</evidence>
<dbReference type="AlphaFoldDB" id="A0A343TJ66"/>
<organism evidence="1 2">
    <name type="scientific">Halalkaliarchaeum desulfuricum</name>
    <dbReference type="NCBI Taxonomy" id="2055893"/>
    <lineage>
        <taxon>Archaea</taxon>
        <taxon>Methanobacteriati</taxon>
        <taxon>Methanobacteriota</taxon>
        <taxon>Stenosarchaea group</taxon>
        <taxon>Halobacteria</taxon>
        <taxon>Halobacteriales</taxon>
        <taxon>Haloferacaceae</taxon>
        <taxon>Halalkaliarchaeum</taxon>
    </lineage>
</organism>
<dbReference type="KEGG" id="hdf:AArcSl_1509"/>
<dbReference type="GeneID" id="37877862"/>
<accession>A0A343TJ66</accession>
<proteinExistence type="predicted"/>
<protein>
    <recommendedName>
        <fullName evidence="3">CRISPR-associated exonuclease Cas4</fullName>
    </recommendedName>
</protein>